<proteinExistence type="predicted"/>
<dbReference type="EMBL" id="CP060632">
    <property type="protein sequence ID" value="QNM00586.1"/>
    <property type="molecule type" value="Genomic_DNA"/>
</dbReference>
<keyword evidence="2" id="KW-1185">Reference proteome</keyword>
<reference evidence="1 2" key="1">
    <citation type="submission" date="2020-08" db="EMBL/GenBank/DDBJ databases">
        <authorList>
            <person name="Liu C."/>
            <person name="Sun Q."/>
        </authorList>
    </citation>
    <scope>NUCLEOTIDE SEQUENCE [LARGE SCALE GENOMIC DNA]</scope>
    <source>
        <strain evidence="1 2">NSJ-4</strain>
    </source>
</reference>
<protein>
    <submittedName>
        <fullName evidence="1">Uncharacterized protein</fullName>
    </submittedName>
</protein>
<gene>
    <name evidence="1" type="ORF">H9Q76_04695</name>
</gene>
<accession>A0A7G9FPV4</accession>
<dbReference type="RefSeq" id="WP_249321744.1">
    <property type="nucleotide sequence ID" value="NZ_CP060632.1"/>
</dbReference>
<organism evidence="1 2">
    <name type="scientific">Wujia chipingensis</name>
    <dbReference type="NCBI Taxonomy" id="2763670"/>
    <lineage>
        <taxon>Bacteria</taxon>
        <taxon>Bacillati</taxon>
        <taxon>Bacillota</taxon>
        <taxon>Clostridia</taxon>
        <taxon>Lachnospirales</taxon>
        <taxon>Lachnospiraceae</taxon>
        <taxon>Wujia</taxon>
    </lineage>
</organism>
<evidence type="ECO:0000313" key="1">
    <source>
        <dbReference type="EMBL" id="QNM00586.1"/>
    </source>
</evidence>
<dbReference type="Proteomes" id="UP000515819">
    <property type="component" value="Chromosome"/>
</dbReference>
<dbReference type="AlphaFoldDB" id="A0A7G9FPV4"/>
<sequence>MEQQRYTLKDINFIAEENYTDINSKIVGFQIENNMVLSMDIADRLSGIINKMLADYYADTCKRLEPSDFHVTMSIEMNTSTNKVIVNTYIFDSADMVLHTEIDVETLRDYGRMKKYFFDMLACITLDRIRELQKAAGLKSGYVI</sequence>
<evidence type="ECO:0000313" key="2">
    <source>
        <dbReference type="Proteomes" id="UP000515819"/>
    </source>
</evidence>
<dbReference type="KEGG" id="wcp:H9Q76_04695"/>
<name>A0A7G9FPV4_9FIRM</name>